<protein>
    <submittedName>
        <fullName evidence="2">Uncharacterized protein</fullName>
    </submittedName>
</protein>
<dbReference type="AlphaFoldDB" id="A0A2L0EUD6"/>
<evidence type="ECO:0000313" key="2">
    <source>
        <dbReference type="EMBL" id="AUX42903.1"/>
    </source>
</evidence>
<dbReference type="EMBL" id="CP012673">
    <property type="protein sequence ID" value="AUX42903.1"/>
    <property type="molecule type" value="Genomic_DNA"/>
</dbReference>
<sequence length="307" mass="32483">MARPPKAAPAPLLPSSPAAALAAYGRVEPKLLELGPEDLVTVYVEVPRAVSSVLAALPHLREMREEIVRDLPNHPIEMLDELEDYVLAAWYADLLYSTPASELDTKKLTEEASTLREGLLVAAEALAYRNLLDKQRVADIRKGRGHSDLAGDLVALAELFRGSWDKVRAKTAVEDAELERAADLGVRLLAALAAKPGKGSAAAPKITDASDRRARAISLVAKAYEECRRAVAYLRWHDGGDGELAPSLLQKPRGRRPNSEKAAASASSAGAEAAKAPAEEALEAPASTDGALPSAQAANDAEPAALA</sequence>
<dbReference type="RefSeq" id="WP_104981656.1">
    <property type="nucleotide sequence ID" value="NZ_CP012673.1"/>
</dbReference>
<gene>
    <name evidence="2" type="ORF">SOCE26_043410</name>
</gene>
<reference evidence="2 3" key="1">
    <citation type="submission" date="2015-09" db="EMBL/GenBank/DDBJ databases">
        <title>Sorangium comparison.</title>
        <authorList>
            <person name="Zaburannyi N."/>
            <person name="Bunk B."/>
            <person name="Overmann J."/>
            <person name="Mueller R."/>
        </authorList>
    </citation>
    <scope>NUCLEOTIDE SEQUENCE [LARGE SCALE GENOMIC DNA]</scope>
    <source>
        <strain evidence="2 3">So ce26</strain>
    </source>
</reference>
<evidence type="ECO:0000256" key="1">
    <source>
        <dbReference type="SAM" id="MobiDB-lite"/>
    </source>
</evidence>
<name>A0A2L0EUD6_SORCE</name>
<evidence type="ECO:0000313" key="3">
    <source>
        <dbReference type="Proteomes" id="UP000238348"/>
    </source>
</evidence>
<proteinExistence type="predicted"/>
<dbReference type="OrthoDB" id="5512622at2"/>
<dbReference type="Proteomes" id="UP000238348">
    <property type="component" value="Chromosome"/>
</dbReference>
<feature type="compositionally biased region" description="Low complexity" evidence="1">
    <location>
        <begin position="260"/>
        <end position="276"/>
    </location>
</feature>
<organism evidence="2 3">
    <name type="scientific">Sorangium cellulosum</name>
    <name type="common">Polyangium cellulosum</name>
    <dbReference type="NCBI Taxonomy" id="56"/>
    <lineage>
        <taxon>Bacteria</taxon>
        <taxon>Pseudomonadati</taxon>
        <taxon>Myxococcota</taxon>
        <taxon>Polyangia</taxon>
        <taxon>Polyangiales</taxon>
        <taxon>Polyangiaceae</taxon>
        <taxon>Sorangium</taxon>
    </lineage>
</organism>
<accession>A0A2L0EUD6</accession>
<feature type="region of interest" description="Disordered" evidence="1">
    <location>
        <begin position="244"/>
        <end position="307"/>
    </location>
</feature>